<dbReference type="PANTHER" id="PTHR21522">
    <property type="entry name" value="PROTON CHANNEL OTOP"/>
    <property type="match status" value="1"/>
</dbReference>
<evidence type="ECO:0000256" key="6">
    <source>
        <dbReference type="ARBA" id="ARBA00022781"/>
    </source>
</evidence>
<dbReference type="InterPro" id="IPR004878">
    <property type="entry name" value="Otopetrin"/>
</dbReference>
<dbReference type="EnsemblMetazoa" id="MESCA003874-RA">
    <property type="protein sequence ID" value="MESCA003874-PA"/>
    <property type="gene ID" value="MESCA003874"/>
</dbReference>
<protein>
    <recommendedName>
        <fullName evidence="15">Otopetrin</fullName>
    </recommendedName>
</protein>
<comment type="subcellular location">
    <subcellularLocation>
        <location evidence="1">Cell membrane</location>
        <topology evidence="1">Multi-pass membrane protein</topology>
    </subcellularLocation>
</comment>
<evidence type="ECO:0000256" key="11">
    <source>
        <dbReference type="SAM" id="MobiDB-lite"/>
    </source>
</evidence>
<dbReference type="EMBL" id="CAQQ02041575">
    <property type="status" value="NOT_ANNOTATED_CDS"/>
    <property type="molecule type" value="Genomic_DNA"/>
</dbReference>
<feature type="compositionally biased region" description="Polar residues" evidence="11">
    <location>
        <begin position="47"/>
        <end position="59"/>
    </location>
</feature>
<dbReference type="Pfam" id="PF03189">
    <property type="entry name" value="Otopetrin"/>
    <property type="match status" value="2"/>
</dbReference>
<comment type="similarity">
    <text evidence="2">Belongs to the otopetrin family.</text>
</comment>
<feature type="transmembrane region" description="Helical" evidence="12">
    <location>
        <begin position="470"/>
        <end position="490"/>
    </location>
</feature>
<evidence type="ECO:0000256" key="8">
    <source>
        <dbReference type="ARBA" id="ARBA00023065"/>
    </source>
</evidence>
<keyword evidence="14" id="KW-1185">Reference proteome</keyword>
<evidence type="ECO:0000256" key="3">
    <source>
        <dbReference type="ARBA" id="ARBA00022448"/>
    </source>
</evidence>
<evidence type="ECO:0000256" key="12">
    <source>
        <dbReference type="SAM" id="Phobius"/>
    </source>
</evidence>
<feature type="transmembrane region" description="Helical" evidence="12">
    <location>
        <begin position="548"/>
        <end position="570"/>
    </location>
</feature>
<dbReference type="STRING" id="36166.T1GK58"/>
<evidence type="ECO:0000256" key="4">
    <source>
        <dbReference type="ARBA" id="ARBA00022475"/>
    </source>
</evidence>
<dbReference type="Proteomes" id="UP000015102">
    <property type="component" value="Unassembled WGS sequence"/>
</dbReference>
<keyword evidence="3" id="KW-0813">Transport</keyword>
<feature type="transmembrane region" description="Helical" evidence="12">
    <location>
        <begin position="621"/>
        <end position="639"/>
    </location>
</feature>
<keyword evidence="5 12" id="KW-0812">Transmembrane</keyword>
<evidence type="ECO:0000256" key="2">
    <source>
        <dbReference type="ARBA" id="ARBA00006513"/>
    </source>
</evidence>
<organism evidence="13 14">
    <name type="scientific">Megaselia scalaris</name>
    <name type="common">Humpbacked fly</name>
    <name type="synonym">Phora scalaris</name>
    <dbReference type="NCBI Taxonomy" id="36166"/>
    <lineage>
        <taxon>Eukaryota</taxon>
        <taxon>Metazoa</taxon>
        <taxon>Ecdysozoa</taxon>
        <taxon>Arthropoda</taxon>
        <taxon>Hexapoda</taxon>
        <taxon>Insecta</taxon>
        <taxon>Pterygota</taxon>
        <taxon>Neoptera</taxon>
        <taxon>Endopterygota</taxon>
        <taxon>Diptera</taxon>
        <taxon>Brachycera</taxon>
        <taxon>Muscomorpha</taxon>
        <taxon>Platypezoidea</taxon>
        <taxon>Phoridae</taxon>
        <taxon>Megaseliini</taxon>
        <taxon>Megaselia</taxon>
    </lineage>
</organism>
<evidence type="ECO:0000256" key="7">
    <source>
        <dbReference type="ARBA" id="ARBA00022989"/>
    </source>
</evidence>
<feature type="transmembrane region" description="Helical" evidence="12">
    <location>
        <begin position="655"/>
        <end position="674"/>
    </location>
</feature>
<reference evidence="14" key="1">
    <citation type="submission" date="2013-02" db="EMBL/GenBank/DDBJ databases">
        <authorList>
            <person name="Hughes D."/>
        </authorList>
    </citation>
    <scope>NUCLEOTIDE SEQUENCE</scope>
    <source>
        <strain>Durham</strain>
        <strain evidence="14">NC isolate 2 -- Noor lab</strain>
    </source>
</reference>
<feature type="compositionally biased region" description="Polar residues" evidence="11">
    <location>
        <begin position="99"/>
        <end position="113"/>
    </location>
</feature>
<feature type="transmembrane region" description="Helical" evidence="12">
    <location>
        <begin position="186"/>
        <end position="206"/>
    </location>
</feature>
<dbReference type="PANTHER" id="PTHR21522:SF30">
    <property type="entry name" value="GH01206P"/>
    <property type="match status" value="1"/>
</dbReference>
<dbReference type="EMBL" id="CAQQ02041572">
    <property type="status" value="NOT_ANNOTATED_CDS"/>
    <property type="molecule type" value="Genomic_DNA"/>
</dbReference>
<feature type="transmembrane region" description="Helical" evidence="12">
    <location>
        <begin position="226"/>
        <end position="244"/>
    </location>
</feature>
<proteinExistence type="inferred from homology"/>
<feature type="region of interest" description="Disordered" evidence="11">
    <location>
        <begin position="29"/>
        <end position="61"/>
    </location>
</feature>
<dbReference type="OMA" id="RIFCINT"/>
<keyword evidence="4" id="KW-1003">Cell membrane</keyword>
<keyword evidence="9 12" id="KW-0472">Membrane</keyword>
<evidence type="ECO:0000313" key="13">
    <source>
        <dbReference type="EnsemblMetazoa" id="MESCA003874-PA"/>
    </source>
</evidence>
<keyword evidence="8" id="KW-0406">Ion transport</keyword>
<evidence type="ECO:0000256" key="5">
    <source>
        <dbReference type="ARBA" id="ARBA00022692"/>
    </source>
</evidence>
<feature type="transmembrane region" description="Helical" evidence="12">
    <location>
        <begin position="314"/>
        <end position="333"/>
    </location>
</feature>
<accession>T1GK58</accession>
<evidence type="ECO:0000256" key="10">
    <source>
        <dbReference type="ARBA" id="ARBA00023303"/>
    </source>
</evidence>
<reference evidence="13" key="2">
    <citation type="submission" date="2015-06" db="UniProtKB">
        <authorList>
            <consortium name="EnsemblMetazoa"/>
        </authorList>
    </citation>
    <scope>IDENTIFICATION</scope>
</reference>
<evidence type="ECO:0000256" key="9">
    <source>
        <dbReference type="ARBA" id="ARBA00023136"/>
    </source>
</evidence>
<name>T1GK58_MEGSC</name>
<keyword evidence="10" id="KW-0407">Ion channel</keyword>
<feature type="region of interest" description="Disordered" evidence="11">
    <location>
        <begin position="89"/>
        <end position="113"/>
    </location>
</feature>
<dbReference type="GO" id="GO:0015252">
    <property type="term" value="F:proton channel activity"/>
    <property type="evidence" value="ECO:0007669"/>
    <property type="project" value="InterPro"/>
</dbReference>
<evidence type="ECO:0000313" key="14">
    <source>
        <dbReference type="Proteomes" id="UP000015102"/>
    </source>
</evidence>
<dbReference type="HOGENOM" id="CLU_011508_1_1_1"/>
<feature type="transmembrane region" description="Helical" evidence="12">
    <location>
        <begin position="510"/>
        <end position="527"/>
    </location>
</feature>
<feature type="transmembrane region" description="Helical" evidence="12">
    <location>
        <begin position="275"/>
        <end position="294"/>
    </location>
</feature>
<feature type="region of interest" description="Disordered" evidence="11">
    <location>
        <begin position="137"/>
        <end position="181"/>
    </location>
</feature>
<keyword evidence="7 12" id="KW-1133">Transmembrane helix</keyword>
<evidence type="ECO:0000256" key="1">
    <source>
        <dbReference type="ARBA" id="ARBA00004651"/>
    </source>
</evidence>
<evidence type="ECO:0008006" key="15">
    <source>
        <dbReference type="Google" id="ProtNLM"/>
    </source>
</evidence>
<dbReference type="AlphaFoldDB" id="T1GK58"/>
<dbReference type="EMBL" id="CAQQ02041574">
    <property type="status" value="NOT_ANNOTATED_CDS"/>
    <property type="molecule type" value="Genomic_DNA"/>
</dbReference>
<dbReference type="GO" id="GO:0005886">
    <property type="term" value="C:plasma membrane"/>
    <property type="evidence" value="ECO:0007669"/>
    <property type="project" value="UniProtKB-SubCell"/>
</dbReference>
<sequence length="693" mass="78517">MSVPNINVTFAEIDVNDALTNGQFPKPIIRKSNSSGRLTQRRGSDAPSCTNCGHNSSQHPLPISPLAIQHFPKTMDDNRHALLPVSESKANGNMHRNDSGVSINPQPVEFSTSRRPSVMLHDILHARRPSQLFAALKGKPSKGNANDHDGHDDSHRGTHSSSRRESLYPEQAQHSKMKNRRMGDDAITRGLSALYCKFLVILGVAMPVTEIISDKIPTVVYQSFYVYLYGGSILFVVFVYSMTFKNRALFNIIKDYHAKQNNLHVKRKAHRFGSFYLRVGAIAFAIGNMVYSGLEFGQFFELNGDPGCRDPFVAITPILRMVLCIIQVQFIFLNTKDLDMGRHKVISRFGLMHMVATNLCEWLYVLVEETKHEIFHFSQHGDHSAAGSNGTSHGNQIPVLVMISPLNDSIAESNTTDDFMPLGHHLDGCTEQILWEHINKERKYSLKSATEHQQKGTHHFSVDCSQAHRGLFFGILIIVMTIISMIMYFVLYDTPGLRDVATREVTIWEISMFVICSAAIIAAMILMRDLKFVKDNDSHHSMALDCNLLILAQTGVYLYALFSIMGAYYNTIEKQPDRIECIIDEVFGLFQTSIQTLFILNACQRRCKGQQQIRKKPGRDFITFLLVANVSLWFINTLIKGRATFRSGQMDFFGIWAWTIITHTSMPLAIFYRFHSTVCFFEIWKVTYKAKAH</sequence>
<feature type="compositionally biased region" description="Basic and acidic residues" evidence="11">
    <location>
        <begin position="145"/>
        <end position="167"/>
    </location>
</feature>
<keyword evidence="6" id="KW-0375">Hydrogen ion transport</keyword>
<dbReference type="EMBL" id="CAQQ02041573">
    <property type="status" value="NOT_ANNOTATED_CDS"/>
    <property type="molecule type" value="Genomic_DNA"/>
</dbReference>